<evidence type="ECO:0000259" key="11">
    <source>
        <dbReference type="PROSITE" id="PS52035"/>
    </source>
</evidence>
<evidence type="ECO:0000256" key="2">
    <source>
        <dbReference type="ARBA" id="ARBA00005988"/>
    </source>
</evidence>
<dbReference type="InterPro" id="IPR000834">
    <property type="entry name" value="Peptidase_M14"/>
</dbReference>
<evidence type="ECO:0000256" key="9">
    <source>
        <dbReference type="PROSITE-ProRule" id="PRU01379"/>
    </source>
</evidence>
<evidence type="ECO:0000256" key="8">
    <source>
        <dbReference type="ARBA" id="ARBA00023326"/>
    </source>
</evidence>
<proteinExistence type="inferred from homology"/>
<keyword evidence="8" id="KW-0119">Carbohydrate metabolism</keyword>
<reference evidence="12 13" key="1">
    <citation type="submission" date="2017-06" db="EMBL/GenBank/DDBJ databases">
        <authorList>
            <person name="Kim H.J."/>
            <person name="Triplett B.A."/>
        </authorList>
    </citation>
    <scope>NUCLEOTIDE SEQUENCE [LARGE SCALE GENOMIC DNA]</scope>
    <source>
        <strain evidence="12 13">CGMCC 4.5593</strain>
    </source>
</reference>
<evidence type="ECO:0000313" key="12">
    <source>
        <dbReference type="EMBL" id="SNT29846.1"/>
    </source>
</evidence>
<dbReference type="PROSITE" id="PS52035">
    <property type="entry name" value="PEPTIDASE_M14"/>
    <property type="match status" value="1"/>
</dbReference>
<dbReference type="GO" id="GO:0000272">
    <property type="term" value="P:polysaccharide catabolic process"/>
    <property type="evidence" value="ECO:0007669"/>
    <property type="project" value="UniProtKB-KW"/>
</dbReference>
<feature type="domain" description="Peptidase M14" evidence="11">
    <location>
        <begin position="187"/>
        <end position="424"/>
    </location>
</feature>
<sequence length="731" mass="78026">MRTVRLTGTDVLIKTGSPHLEVPLNHRRSTVIAISALLAATFAPVVTSTSAFAAPLPAFAAAEPNQVTDLTVTQADGFATVAWTPVPGVTDYQIERTAVDASNAPTGTPTVVGVWRPNRQVNNEEPTFADAGFNPGSRFQWRVRARIGTAEQPYSSPVFDTTKAPWGDPAVAGQNLRTQWETTQAAQYTSDVNEYAYTAEVDRLSERVRVVEIGRTVQNRPINMFVIGYPTPPATPAAVAATSPLAVNCNVHGNEPGDREACLIMARQLAFSNDARTLGLLKNTTVLIVPTINGDGRAANTRGNVTGQDLNRDYSLIRQPETAAYVRMLRDYRPVAGYDGHEYGNSQAGDLPMLPPRHQNVAQQIFDESLDMIENHMYVEGAKDGWWACPYGCANGSGVGLSEETILRNTLGLKNTVNSLLELRSSGGATRPDEGNTANNRRRKTFSALWTFNQFMDYHHNQLSDIKTARGEAIEFQAGNNGRIVFRGSRIVPLHPAPHPGEAGPREDLPTPDMILDNAPCAYKLTEAQYNGARTDGPNDVGATVAERIAAHGWKVVKVADGYVVPLAQPERGLIPLLLDEQGEEEWVSGERVYPTLTGRHNGPLTISGFACLSGATVNGPVNLRPGATLVATNTTISGPVNAANAAGVFFGDSVVRGPLQVANTNGPVTVIGTNVSGPVNLVNNTNGAAPYFAGNSVSGPLNCAGNSTAPTNLEVRNVVNGPRAGQCATL</sequence>
<evidence type="ECO:0000259" key="10">
    <source>
        <dbReference type="PROSITE" id="PS50853"/>
    </source>
</evidence>
<evidence type="ECO:0000256" key="4">
    <source>
        <dbReference type="ARBA" id="ARBA00022801"/>
    </source>
</evidence>
<keyword evidence="13" id="KW-1185">Reference proteome</keyword>
<protein>
    <submittedName>
        <fullName evidence="12">Murein tripeptide amidase MpaA</fullName>
    </submittedName>
</protein>
<dbReference type="EMBL" id="FZPH01000004">
    <property type="protein sequence ID" value="SNT29846.1"/>
    <property type="molecule type" value="Genomic_DNA"/>
</dbReference>
<dbReference type="InterPro" id="IPR036116">
    <property type="entry name" value="FN3_sf"/>
</dbReference>
<dbReference type="SMART" id="SM00631">
    <property type="entry name" value="Zn_pept"/>
    <property type="match status" value="1"/>
</dbReference>
<dbReference type="InterPro" id="IPR003961">
    <property type="entry name" value="FN3_dom"/>
</dbReference>
<dbReference type="SUPFAM" id="SSF49265">
    <property type="entry name" value="Fibronectin type III"/>
    <property type="match status" value="1"/>
</dbReference>
<accession>A0A239LGV0</accession>
<gene>
    <name evidence="12" type="ORF">SAMN05421812_104333</name>
</gene>
<dbReference type="GO" id="GO:0004181">
    <property type="term" value="F:metallocarboxypeptidase activity"/>
    <property type="evidence" value="ECO:0007669"/>
    <property type="project" value="InterPro"/>
</dbReference>
<dbReference type="Proteomes" id="UP000198362">
    <property type="component" value="Unassembled WGS sequence"/>
</dbReference>
<keyword evidence="8" id="KW-0624">Polysaccharide degradation</keyword>
<dbReference type="PANTHER" id="PTHR11705">
    <property type="entry name" value="PROTEASE FAMILY M14 CARBOXYPEPTIDASE A,B"/>
    <property type="match status" value="1"/>
</dbReference>
<evidence type="ECO:0000256" key="7">
    <source>
        <dbReference type="ARBA" id="ARBA00023295"/>
    </source>
</evidence>
<keyword evidence="3" id="KW-0645">Protease</keyword>
<keyword evidence="5" id="KW-0862">Zinc</keyword>
<comment type="similarity">
    <text evidence="2 9">Belongs to the peptidase M14 family.</text>
</comment>
<evidence type="ECO:0000256" key="3">
    <source>
        <dbReference type="ARBA" id="ARBA00022670"/>
    </source>
</evidence>
<dbReference type="PROSITE" id="PS50853">
    <property type="entry name" value="FN3"/>
    <property type="match status" value="1"/>
</dbReference>
<name>A0A239LGV0_9ACTN</name>
<evidence type="ECO:0000256" key="6">
    <source>
        <dbReference type="ARBA" id="ARBA00023049"/>
    </source>
</evidence>
<dbReference type="GO" id="GO:0016798">
    <property type="term" value="F:hydrolase activity, acting on glycosyl bonds"/>
    <property type="evidence" value="ECO:0007669"/>
    <property type="project" value="UniProtKB-KW"/>
</dbReference>
<evidence type="ECO:0000256" key="5">
    <source>
        <dbReference type="ARBA" id="ARBA00022833"/>
    </source>
</evidence>
<dbReference type="PANTHER" id="PTHR11705:SF143">
    <property type="entry name" value="SLL0236 PROTEIN"/>
    <property type="match status" value="1"/>
</dbReference>
<dbReference type="Gene3D" id="2.60.40.10">
    <property type="entry name" value="Immunoglobulins"/>
    <property type="match status" value="1"/>
</dbReference>
<dbReference type="InterPro" id="IPR013783">
    <property type="entry name" value="Ig-like_fold"/>
</dbReference>
<keyword evidence="6" id="KW-0482">Metalloprotease</keyword>
<keyword evidence="4" id="KW-0378">Hydrolase</keyword>
<feature type="domain" description="Fibronectin type-III" evidence="10">
    <location>
        <begin position="63"/>
        <end position="165"/>
    </location>
</feature>
<dbReference type="Pfam" id="PF00246">
    <property type="entry name" value="Peptidase_M14"/>
    <property type="match status" value="1"/>
</dbReference>
<keyword evidence="7" id="KW-0326">Glycosidase</keyword>
<comment type="cofactor">
    <cofactor evidence="1">
        <name>Zn(2+)</name>
        <dbReference type="ChEBI" id="CHEBI:29105"/>
    </cofactor>
</comment>
<dbReference type="SUPFAM" id="SSF53187">
    <property type="entry name" value="Zn-dependent exopeptidases"/>
    <property type="match status" value="1"/>
</dbReference>
<comment type="caution">
    <text evidence="9">Lacks conserved residue(s) required for the propagation of feature annotation.</text>
</comment>
<evidence type="ECO:0000256" key="1">
    <source>
        <dbReference type="ARBA" id="ARBA00001947"/>
    </source>
</evidence>
<organism evidence="12 13">
    <name type="scientific">Asanoa hainanensis</name>
    <dbReference type="NCBI Taxonomy" id="560556"/>
    <lineage>
        <taxon>Bacteria</taxon>
        <taxon>Bacillati</taxon>
        <taxon>Actinomycetota</taxon>
        <taxon>Actinomycetes</taxon>
        <taxon>Micromonosporales</taxon>
        <taxon>Micromonosporaceae</taxon>
        <taxon>Asanoa</taxon>
    </lineage>
</organism>
<evidence type="ECO:0000313" key="13">
    <source>
        <dbReference type="Proteomes" id="UP000198362"/>
    </source>
</evidence>
<dbReference type="AlphaFoldDB" id="A0A239LGV0"/>
<dbReference type="GO" id="GO:0005615">
    <property type="term" value="C:extracellular space"/>
    <property type="evidence" value="ECO:0007669"/>
    <property type="project" value="TreeGrafter"/>
</dbReference>
<dbReference type="Gene3D" id="3.40.630.10">
    <property type="entry name" value="Zn peptidases"/>
    <property type="match status" value="1"/>
</dbReference>
<dbReference type="GO" id="GO:0006508">
    <property type="term" value="P:proteolysis"/>
    <property type="evidence" value="ECO:0007669"/>
    <property type="project" value="UniProtKB-KW"/>
</dbReference>
<dbReference type="GO" id="GO:0008270">
    <property type="term" value="F:zinc ion binding"/>
    <property type="evidence" value="ECO:0007669"/>
    <property type="project" value="InterPro"/>
</dbReference>